<organism evidence="1 2">
    <name type="scientific">Neonectria magnoliae</name>
    <dbReference type="NCBI Taxonomy" id="2732573"/>
    <lineage>
        <taxon>Eukaryota</taxon>
        <taxon>Fungi</taxon>
        <taxon>Dikarya</taxon>
        <taxon>Ascomycota</taxon>
        <taxon>Pezizomycotina</taxon>
        <taxon>Sordariomycetes</taxon>
        <taxon>Hypocreomycetidae</taxon>
        <taxon>Hypocreales</taxon>
        <taxon>Nectriaceae</taxon>
        <taxon>Neonectria</taxon>
    </lineage>
</organism>
<reference evidence="1 2" key="1">
    <citation type="journal article" date="2025" name="Microbiol. Resour. Announc.">
        <title>Draft genome sequences for Neonectria magnoliae and Neonectria punicea, canker pathogens of Liriodendron tulipifera and Acer saccharum in West Virginia.</title>
        <authorList>
            <person name="Petronek H.M."/>
            <person name="Kasson M.T."/>
            <person name="Metheny A.M."/>
            <person name="Stauder C.M."/>
            <person name="Lovett B."/>
            <person name="Lynch S.C."/>
            <person name="Garnas J.R."/>
            <person name="Kasson L.R."/>
            <person name="Stajich J.E."/>
        </authorList>
    </citation>
    <scope>NUCLEOTIDE SEQUENCE [LARGE SCALE GENOMIC DNA]</scope>
    <source>
        <strain evidence="1 2">NRRL 64651</strain>
    </source>
</reference>
<evidence type="ECO:0000313" key="1">
    <source>
        <dbReference type="EMBL" id="KAK7425910.1"/>
    </source>
</evidence>
<accession>A0ABR1HXB6</accession>
<comment type="caution">
    <text evidence="1">The sequence shown here is derived from an EMBL/GenBank/DDBJ whole genome shotgun (WGS) entry which is preliminary data.</text>
</comment>
<evidence type="ECO:0000313" key="2">
    <source>
        <dbReference type="Proteomes" id="UP001498421"/>
    </source>
</evidence>
<dbReference type="EMBL" id="JAZAVK010000074">
    <property type="protein sequence ID" value="KAK7425910.1"/>
    <property type="molecule type" value="Genomic_DNA"/>
</dbReference>
<gene>
    <name evidence="1" type="ORF">QQZ08_007624</name>
</gene>
<sequence length="105" mass="11844">MSMWRAVVMERLKSIDANIISTEAHRPPTIHSMSHIAWANREINVLIVGNYVQFTGHVPILRFRGPQLLVPDPDSCLKLDTVGYIILTALLPSAEAKLIWLNPLF</sequence>
<proteinExistence type="predicted"/>
<name>A0ABR1HXB6_9HYPO</name>
<dbReference type="Proteomes" id="UP001498421">
    <property type="component" value="Unassembled WGS sequence"/>
</dbReference>
<keyword evidence="2" id="KW-1185">Reference proteome</keyword>
<protein>
    <submittedName>
        <fullName evidence="1">Uncharacterized protein</fullName>
    </submittedName>
</protein>